<dbReference type="CDD" id="cd07989">
    <property type="entry name" value="LPLAT_AGPAT-like"/>
    <property type="match status" value="1"/>
</dbReference>
<dbReference type="Pfam" id="PF01553">
    <property type="entry name" value="Acyltransferase"/>
    <property type="match status" value="1"/>
</dbReference>
<feature type="domain" description="Phospholipid/glycerol acyltransferase" evidence="4">
    <location>
        <begin position="40"/>
        <end position="155"/>
    </location>
</feature>
<dbReference type="InterPro" id="IPR002123">
    <property type="entry name" value="Plipid/glycerol_acylTrfase"/>
</dbReference>
<dbReference type="GO" id="GO:0016746">
    <property type="term" value="F:acyltransferase activity"/>
    <property type="evidence" value="ECO:0007669"/>
    <property type="project" value="UniProtKB-KW"/>
</dbReference>
<keyword evidence="1" id="KW-0808">Transferase</keyword>
<reference evidence="5 6" key="1">
    <citation type="submission" date="2020-03" db="EMBL/GenBank/DDBJ databases">
        <title>Draft genome of Streptomyces sp. ventii, isolated from the Axial Seamount in the Pacific Ocean, and resequencing of the two type strains Streptomyces lonarensis strain NCL 716 and Streptomyces bohaiensis strain 11A07.</title>
        <authorList>
            <person name="Loughran R.M."/>
            <person name="Pfannmuller K.M."/>
            <person name="Wasson B.J."/>
            <person name="Deadmond M.C."/>
            <person name="Paddock B.E."/>
            <person name="Koyack M.J."/>
            <person name="Gallegos D.A."/>
            <person name="Mitchell E.A."/>
            <person name="Ushijima B."/>
            <person name="Saw J.H."/>
            <person name="Mcphail K.L."/>
            <person name="Videau P."/>
        </authorList>
    </citation>
    <scope>NUCLEOTIDE SEQUENCE [LARGE SCALE GENOMIC DNA]</scope>
    <source>
        <strain evidence="6">5675061</strain>
    </source>
</reference>
<evidence type="ECO:0000259" key="4">
    <source>
        <dbReference type="SMART" id="SM00563"/>
    </source>
</evidence>
<proteinExistence type="predicted"/>
<protein>
    <submittedName>
        <fullName evidence="5">1-acyl-sn-glycerol-3-phosphate acyltransferase</fullName>
    </submittedName>
</protein>
<evidence type="ECO:0000313" key="5">
    <source>
        <dbReference type="EMBL" id="NJP66307.1"/>
    </source>
</evidence>
<organism evidence="5 6">
    <name type="scientific">Streptomyces spiramenti</name>
    <dbReference type="NCBI Taxonomy" id="2720606"/>
    <lineage>
        <taxon>Bacteria</taxon>
        <taxon>Bacillati</taxon>
        <taxon>Actinomycetota</taxon>
        <taxon>Actinomycetes</taxon>
        <taxon>Kitasatosporales</taxon>
        <taxon>Streptomycetaceae</taxon>
        <taxon>Streptomyces</taxon>
    </lineage>
</organism>
<dbReference type="SMART" id="SM00563">
    <property type="entry name" value="PlsC"/>
    <property type="match status" value="1"/>
</dbReference>
<dbReference type="EMBL" id="JAAVJB010000045">
    <property type="protein sequence ID" value="NJP66307.1"/>
    <property type="molecule type" value="Genomic_DNA"/>
</dbReference>
<dbReference type="InterPro" id="IPR011990">
    <property type="entry name" value="TPR-like_helical_dom_sf"/>
</dbReference>
<feature type="non-terminal residue" evidence="5">
    <location>
        <position position="422"/>
    </location>
</feature>
<keyword evidence="6" id="KW-1185">Reference proteome</keyword>
<accession>A0ABX1AGJ4</accession>
<evidence type="ECO:0000256" key="1">
    <source>
        <dbReference type="ARBA" id="ARBA00022679"/>
    </source>
</evidence>
<evidence type="ECO:0000256" key="2">
    <source>
        <dbReference type="ARBA" id="ARBA00023315"/>
    </source>
</evidence>
<gene>
    <name evidence="5" type="ORF">HCJ92_08380</name>
</gene>
<dbReference type="SUPFAM" id="SSF69593">
    <property type="entry name" value="Glycerol-3-phosphate (1)-acyltransferase"/>
    <property type="match status" value="1"/>
</dbReference>
<dbReference type="Proteomes" id="UP000746503">
    <property type="component" value="Unassembled WGS sequence"/>
</dbReference>
<dbReference type="PANTHER" id="PTHR10434:SF11">
    <property type="entry name" value="1-ACYL-SN-GLYCEROL-3-PHOSPHATE ACYLTRANSFERASE"/>
    <property type="match status" value="1"/>
</dbReference>
<feature type="region of interest" description="Disordered" evidence="3">
    <location>
        <begin position="376"/>
        <end position="422"/>
    </location>
</feature>
<evidence type="ECO:0000313" key="6">
    <source>
        <dbReference type="Proteomes" id="UP000746503"/>
    </source>
</evidence>
<dbReference type="Gene3D" id="1.25.40.10">
    <property type="entry name" value="Tetratricopeptide repeat domain"/>
    <property type="match status" value="1"/>
</dbReference>
<name>A0ABX1AGJ4_9ACTN</name>
<comment type="caution">
    <text evidence="5">The sequence shown here is derived from an EMBL/GenBank/DDBJ whole genome shotgun (WGS) entry which is preliminary data.</text>
</comment>
<evidence type="ECO:0000256" key="3">
    <source>
        <dbReference type="SAM" id="MobiDB-lite"/>
    </source>
</evidence>
<keyword evidence="2 5" id="KW-0012">Acyltransferase</keyword>
<feature type="compositionally biased region" description="Low complexity" evidence="3">
    <location>
        <begin position="398"/>
        <end position="422"/>
    </location>
</feature>
<sequence length="422" mass="44738">MTLLDRMSNGVTTAVTRPAVVRRHLTGVEGLEHLPGDGPFVLVCNHVSFADHFFHEALLYAVRGHQGAFLTKAESFRGPRAVWFTSMGALPVDRDRPGRDLLEVTAGALRSGRPLIVYPEGTRNRGAGLLPFKDGAFRFADRADVPVIPAALLGTQEILPVGATVPRRRRARVAYGPPLTADASLGRAARIRDLTERGRAAVEQLASRLAAPTAERDAAAAERTAALADALLERTLSGTDTQPAALRFRQAGLLLDAALSTDPRSPAARLCAARRAGLLAMDSRSPAAVLRLRQVRNAAEQVLAEHPDQLMAHYLLGRWHLATPRLLGGDLTAAVHHLAAAERLGGQDSRYAMAHAEALETAGRGGAATAAYAQVVAAPAPDDRTRAPHSPRSTVHQSPEPAASPASTASTETTEPTEPTAS</sequence>
<dbReference type="PANTHER" id="PTHR10434">
    <property type="entry name" value="1-ACYL-SN-GLYCEROL-3-PHOSPHATE ACYLTRANSFERASE"/>
    <property type="match status" value="1"/>
</dbReference>
<dbReference type="RefSeq" id="WP_167932833.1">
    <property type="nucleotide sequence ID" value="NZ_JAAVJB010000045.1"/>
</dbReference>